<dbReference type="RefSeq" id="YP_010110410.1">
    <property type="nucleotide sequence ID" value="NC_055870.1"/>
</dbReference>
<dbReference type="Proteomes" id="UP000593899">
    <property type="component" value="Segment"/>
</dbReference>
<dbReference type="GeneID" id="65128708"/>
<evidence type="ECO:0000313" key="1">
    <source>
        <dbReference type="EMBL" id="QOR58252.1"/>
    </source>
</evidence>
<sequence>MYDEGVEFPICGLVADIDYLDCEMANNWNTGNTLSEDNIDLDLDITHIED</sequence>
<organism evidence="1 2">
    <name type="scientific">uncultured phage cr107_1</name>
    <dbReference type="NCBI Taxonomy" id="2772061"/>
    <lineage>
        <taxon>Viruses</taxon>
        <taxon>Duplodnaviria</taxon>
        <taxon>Heunggongvirae</taxon>
        <taxon>Uroviricota</taxon>
        <taxon>Caudoviricetes</taxon>
        <taxon>Crassvirales</taxon>
        <taxon>Intestiviridae</taxon>
        <taxon>Churivirinae</taxon>
        <taxon>Jahgtovirus</taxon>
        <taxon>Jahgtovirus intestinihominis</taxon>
    </lineage>
</organism>
<accession>A0A7M1RWK8</accession>
<name>A0A7M1RWK8_9CAUD</name>
<evidence type="ECO:0000313" key="2">
    <source>
        <dbReference type="Proteomes" id="UP000593899"/>
    </source>
</evidence>
<dbReference type="KEGG" id="vg:65128708"/>
<proteinExistence type="predicted"/>
<protein>
    <submittedName>
        <fullName evidence="1">Uncharacterized protein</fullName>
    </submittedName>
</protein>
<keyword evidence="2" id="KW-1185">Reference proteome</keyword>
<reference evidence="1 2" key="1">
    <citation type="submission" date="2020-07" db="EMBL/GenBank/DDBJ databases">
        <title>Taxonomic proposal: Crassvirales, a new order of highly abundant and diverse bacterial viruses.</title>
        <authorList>
            <person name="Shkoporov A.N."/>
            <person name="Stockdale S.R."/>
            <person name="Guerin E."/>
            <person name="Ross R.P."/>
            <person name="Hill C."/>
        </authorList>
    </citation>
    <scope>NUCLEOTIDE SEQUENCE [LARGE SCALE GENOMIC DNA]</scope>
</reference>
<dbReference type="EMBL" id="MT774377">
    <property type="protein sequence ID" value="QOR58252.1"/>
    <property type="molecule type" value="Genomic_DNA"/>
</dbReference>